<dbReference type="Proteomes" id="UP001163321">
    <property type="component" value="Chromosome 5"/>
</dbReference>
<accession>A0ACC0W125</accession>
<proteinExistence type="predicted"/>
<organism evidence="1 2">
    <name type="scientific">Peronosclerospora sorghi</name>
    <dbReference type="NCBI Taxonomy" id="230839"/>
    <lineage>
        <taxon>Eukaryota</taxon>
        <taxon>Sar</taxon>
        <taxon>Stramenopiles</taxon>
        <taxon>Oomycota</taxon>
        <taxon>Peronosporomycetes</taxon>
        <taxon>Peronosporales</taxon>
        <taxon>Peronosporaceae</taxon>
        <taxon>Peronosclerospora</taxon>
    </lineage>
</organism>
<protein>
    <submittedName>
        <fullName evidence="1">Uncharacterized protein</fullName>
    </submittedName>
</protein>
<name>A0ACC0W125_9STRA</name>
<evidence type="ECO:0000313" key="1">
    <source>
        <dbReference type="EMBL" id="KAI9911885.1"/>
    </source>
</evidence>
<gene>
    <name evidence="1" type="ORF">PsorP6_008952</name>
</gene>
<dbReference type="EMBL" id="CM047584">
    <property type="protein sequence ID" value="KAI9911885.1"/>
    <property type="molecule type" value="Genomic_DNA"/>
</dbReference>
<comment type="caution">
    <text evidence="1">The sequence shown here is derived from an EMBL/GenBank/DDBJ whole genome shotgun (WGS) entry which is preliminary data.</text>
</comment>
<sequence length="282" mass="30610">MDPIEGLSMPASSVLEQLLISSLEPPIMPESPVMEHFFMPESPVIEQFFMPETAPIDPASLLQPPLTAFGLPATDLSELFLSHSIHIETEPVVFDFAQDWIDAPPLLHSDPTVPSIAVEIPPLNQVDTARELIGLFQDTEPLRDKRKLKDKYIDSWWKNSKGICQVAGCNTKMQSKGKCIRHGVAARRRCDGASVMVGAHVARLKAATQVVKVEDCAEPTEVANCAPPLGARKVLSAKANARPTLRRNAMSMIVQVSPDTEACAANTKDKAPAACSAIKPSQ</sequence>
<reference evidence="1 2" key="1">
    <citation type="journal article" date="2022" name="bioRxiv">
        <title>The genome of the oomycete Peronosclerospora sorghi, a cosmopolitan pathogen of maize and sorghum, is inflated with dispersed pseudogenes.</title>
        <authorList>
            <person name="Fletcher K."/>
            <person name="Martin F."/>
            <person name="Isakeit T."/>
            <person name="Cavanaugh K."/>
            <person name="Magill C."/>
            <person name="Michelmore R."/>
        </authorList>
    </citation>
    <scope>NUCLEOTIDE SEQUENCE [LARGE SCALE GENOMIC DNA]</scope>
    <source>
        <strain evidence="1">P6</strain>
    </source>
</reference>
<keyword evidence="2" id="KW-1185">Reference proteome</keyword>
<evidence type="ECO:0000313" key="2">
    <source>
        <dbReference type="Proteomes" id="UP001163321"/>
    </source>
</evidence>